<sequence>MRFCIHCGQPLEPGSKFCTHCGASVDTSTPQTSTAPTMPGAVSASTVPTTPSTPTAPTTPVVPTASSTTPPWAAAPATPTTSVNPVAPQAPNAVPPMPNFLQPTTPASPNGAPSPYAPAKTQSKGKIIGIVAGAIAAILVIVIVLVWQGVISVPFLGDKQQSATQSATSSSSTDDTSSKAKTQTKKKTEAKKNSDAATEAQKAQKNRLTAKSLSLITDRYSSTDVSVSAMYLGDGSSAASSNTSSADIANTSASRTQFVSAGLYLPVYLVAQANGGSALASAQDMMSTMSNDSANQAIADCGGFDAINQWLAAHSYADTTLGRNFGDVQASNAGYENYSSTFDAVRMLAAVDAAGAANLMNVDIAAEGVTIPAGMTVHAHRGQGIKDTWNYFAIVSTSHGKAAVALATQNQGKETAAQIMSDVLADIDSQLAKANE</sequence>
<dbReference type="GO" id="GO:0008800">
    <property type="term" value="F:beta-lactamase activity"/>
    <property type="evidence" value="ECO:0007669"/>
    <property type="project" value="InterPro"/>
</dbReference>
<evidence type="ECO:0000256" key="2">
    <source>
        <dbReference type="SAM" id="Phobius"/>
    </source>
</evidence>
<comment type="caution">
    <text evidence="5">The sequence shown here is derived from an EMBL/GenBank/DDBJ whole genome shotgun (WGS) entry which is preliminary data.</text>
</comment>
<feature type="region of interest" description="Disordered" evidence="1">
    <location>
        <begin position="159"/>
        <end position="203"/>
    </location>
</feature>
<feature type="compositionally biased region" description="Polar residues" evidence="1">
    <location>
        <begin position="25"/>
        <end position="36"/>
    </location>
</feature>
<name>A0A430FJK7_9BIFI</name>
<feature type="domain" description="Zinc-ribbon" evidence="3">
    <location>
        <begin position="3"/>
        <end position="25"/>
    </location>
</feature>
<dbReference type="SUPFAM" id="SSF56601">
    <property type="entry name" value="beta-lactamase/transpeptidase-like"/>
    <property type="match status" value="1"/>
</dbReference>
<feature type="compositionally biased region" description="Low complexity" evidence="1">
    <location>
        <begin position="159"/>
        <end position="181"/>
    </location>
</feature>
<evidence type="ECO:0000313" key="5">
    <source>
        <dbReference type="EMBL" id="RSX53063.1"/>
    </source>
</evidence>
<evidence type="ECO:0000313" key="6">
    <source>
        <dbReference type="Proteomes" id="UP000287533"/>
    </source>
</evidence>
<keyword evidence="2" id="KW-0812">Transmembrane</keyword>
<dbReference type="EMBL" id="QXGL01000003">
    <property type="protein sequence ID" value="RSX53063.1"/>
    <property type="molecule type" value="Genomic_DNA"/>
</dbReference>
<protein>
    <submittedName>
        <fullName evidence="5">Beta-lactamase class A-like protein</fullName>
    </submittedName>
</protein>
<dbReference type="InterPro" id="IPR026870">
    <property type="entry name" value="Zinc_ribbon_dom"/>
</dbReference>
<keyword evidence="2" id="KW-1133">Transmembrane helix</keyword>
<feature type="domain" description="Beta-lactamase class A catalytic" evidence="4">
    <location>
        <begin position="280"/>
        <end position="351"/>
    </location>
</feature>
<evidence type="ECO:0000256" key="1">
    <source>
        <dbReference type="SAM" id="MobiDB-lite"/>
    </source>
</evidence>
<organism evidence="5 6">
    <name type="scientific">Bifidobacterium goeldii</name>
    <dbReference type="NCBI Taxonomy" id="2306975"/>
    <lineage>
        <taxon>Bacteria</taxon>
        <taxon>Bacillati</taxon>
        <taxon>Actinomycetota</taxon>
        <taxon>Actinomycetes</taxon>
        <taxon>Bifidobacteriales</taxon>
        <taxon>Bifidobacteriaceae</taxon>
        <taxon>Bifidobacterium</taxon>
    </lineage>
</organism>
<proteinExistence type="predicted"/>
<feature type="transmembrane region" description="Helical" evidence="2">
    <location>
        <begin position="127"/>
        <end position="147"/>
    </location>
</feature>
<dbReference type="Pfam" id="PF13354">
    <property type="entry name" value="Beta-lactamase2"/>
    <property type="match status" value="1"/>
</dbReference>
<feature type="region of interest" description="Disordered" evidence="1">
    <location>
        <begin position="23"/>
        <end position="84"/>
    </location>
</feature>
<feature type="region of interest" description="Disordered" evidence="1">
    <location>
        <begin position="98"/>
        <end position="120"/>
    </location>
</feature>
<dbReference type="Pfam" id="PF13240">
    <property type="entry name" value="Zn_Ribbon_1"/>
    <property type="match status" value="1"/>
</dbReference>
<reference evidence="5 6" key="1">
    <citation type="submission" date="2018-09" db="EMBL/GenBank/DDBJ databases">
        <title>Characterization of the phylogenetic diversity of five novel species belonging to the genus Bifidobacterium.</title>
        <authorList>
            <person name="Lugli G.A."/>
            <person name="Duranti S."/>
            <person name="Milani C."/>
        </authorList>
    </citation>
    <scope>NUCLEOTIDE SEQUENCE [LARGE SCALE GENOMIC DNA]</scope>
    <source>
        <strain evidence="5 6">2034B</strain>
    </source>
</reference>
<accession>A0A430FJK7</accession>
<keyword evidence="6" id="KW-1185">Reference proteome</keyword>
<evidence type="ECO:0000259" key="3">
    <source>
        <dbReference type="Pfam" id="PF13240"/>
    </source>
</evidence>
<dbReference type="Gene3D" id="3.40.710.10">
    <property type="entry name" value="DD-peptidase/beta-lactamase superfamily"/>
    <property type="match status" value="1"/>
</dbReference>
<gene>
    <name evidence="5" type="ORF">D2E25_1036</name>
</gene>
<dbReference type="InterPro" id="IPR045155">
    <property type="entry name" value="Beta-lactam_cat"/>
</dbReference>
<dbReference type="AlphaFoldDB" id="A0A430FJK7"/>
<keyword evidence="2" id="KW-0472">Membrane</keyword>
<dbReference type="GO" id="GO:0030655">
    <property type="term" value="P:beta-lactam antibiotic catabolic process"/>
    <property type="evidence" value="ECO:0007669"/>
    <property type="project" value="InterPro"/>
</dbReference>
<feature type="compositionally biased region" description="Low complexity" evidence="1">
    <location>
        <begin position="41"/>
        <end position="84"/>
    </location>
</feature>
<evidence type="ECO:0000259" key="4">
    <source>
        <dbReference type="Pfam" id="PF13354"/>
    </source>
</evidence>
<dbReference type="InterPro" id="IPR012338">
    <property type="entry name" value="Beta-lactam/transpept-like"/>
</dbReference>
<dbReference type="Proteomes" id="UP000287533">
    <property type="component" value="Unassembled WGS sequence"/>
</dbReference>